<dbReference type="Proteomes" id="UP000574390">
    <property type="component" value="Unassembled WGS sequence"/>
</dbReference>
<evidence type="ECO:0000313" key="2">
    <source>
        <dbReference type="Proteomes" id="UP000574390"/>
    </source>
</evidence>
<protein>
    <submittedName>
        <fullName evidence="1">Uncharacterized protein</fullName>
    </submittedName>
</protein>
<sequence length="160" mass="17729">VFCEMFTAFLHHRQLPCDLKSGYVITLPKGHDSPAWEYHAAIANLESEVGKIWQNGYGAGCIFLEVEGAFDKCSPWATLKEMKAHGVGCSALQCIYCMVEISVSRCFHDGAHAGDGARRSNTPGKHEAFMLSLSDVLSPWAYVTYADDAVVIFQYKTEEE</sequence>
<comment type="caution">
    <text evidence="1">The sequence shown here is derived from an EMBL/GenBank/DDBJ whole genome shotgun (WGS) entry which is preliminary data.</text>
</comment>
<gene>
    <name evidence="1" type="ORF">FOZ62_024952</name>
</gene>
<evidence type="ECO:0000313" key="1">
    <source>
        <dbReference type="EMBL" id="KAF4701642.1"/>
    </source>
</evidence>
<accession>A0A7J6Q0D5</accession>
<feature type="non-terminal residue" evidence="1">
    <location>
        <position position="1"/>
    </location>
</feature>
<dbReference type="EMBL" id="JABANM010033211">
    <property type="protein sequence ID" value="KAF4701642.1"/>
    <property type="molecule type" value="Genomic_DNA"/>
</dbReference>
<dbReference type="AlphaFoldDB" id="A0A7J6Q0D5"/>
<proteinExistence type="predicted"/>
<feature type="non-terminal residue" evidence="1">
    <location>
        <position position="160"/>
    </location>
</feature>
<name>A0A7J6Q0D5_PEROL</name>
<organism evidence="1 2">
    <name type="scientific">Perkinsus olseni</name>
    <name type="common">Perkinsus atlanticus</name>
    <dbReference type="NCBI Taxonomy" id="32597"/>
    <lineage>
        <taxon>Eukaryota</taxon>
        <taxon>Sar</taxon>
        <taxon>Alveolata</taxon>
        <taxon>Perkinsozoa</taxon>
        <taxon>Perkinsea</taxon>
        <taxon>Perkinsida</taxon>
        <taxon>Perkinsidae</taxon>
        <taxon>Perkinsus</taxon>
    </lineage>
</organism>
<reference evidence="1 2" key="1">
    <citation type="submission" date="2020-04" db="EMBL/GenBank/DDBJ databases">
        <title>Perkinsus olseni comparative genomics.</title>
        <authorList>
            <person name="Bogema D.R."/>
        </authorList>
    </citation>
    <scope>NUCLEOTIDE SEQUENCE [LARGE SCALE GENOMIC DNA]</scope>
    <source>
        <strain evidence="1">ATCC PRA-205</strain>
    </source>
</reference>